<protein>
    <recommendedName>
        <fullName evidence="7">Protein SET</fullName>
    </recommendedName>
</protein>
<dbReference type="GO" id="GO:0005634">
    <property type="term" value="C:nucleus"/>
    <property type="evidence" value="ECO:0000318"/>
    <property type="project" value="GO_Central"/>
</dbReference>
<gene>
    <name evidence="5" type="ORF">NEMVEDRAFT_v1g163440</name>
</gene>
<feature type="compositionally biased region" description="Acidic residues" evidence="4">
    <location>
        <begin position="216"/>
        <end position="248"/>
    </location>
</feature>
<dbReference type="Gene3D" id="1.20.5.1500">
    <property type="match status" value="1"/>
</dbReference>
<reference evidence="5 6" key="1">
    <citation type="journal article" date="2007" name="Science">
        <title>Sea anemone genome reveals ancestral eumetazoan gene repertoire and genomic organization.</title>
        <authorList>
            <person name="Putnam N.H."/>
            <person name="Srivastava M."/>
            <person name="Hellsten U."/>
            <person name="Dirks B."/>
            <person name="Chapman J."/>
            <person name="Salamov A."/>
            <person name="Terry A."/>
            <person name="Shapiro H."/>
            <person name="Lindquist E."/>
            <person name="Kapitonov V.V."/>
            <person name="Jurka J."/>
            <person name="Genikhovich G."/>
            <person name="Grigoriev I.V."/>
            <person name="Lucas S.M."/>
            <person name="Steele R.E."/>
            <person name="Finnerty J.R."/>
            <person name="Technau U."/>
            <person name="Martindale M.Q."/>
            <person name="Rokhsar D.S."/>
        </authorList>
    </citation>
    <scope>NUCLEOTIDE SEQUENCE [LARGE SCALE GENOMIC DNA]</scope>
    <source>
        <strain evidence="6">CH2 X CH6</strain>
    </source>
</reference>
<sequence length="255" mass="30051">MSHPAATQNKVRKVEVVDGAEGNMSAHQDIIDQIDQVQNQIDSLNEEASEEILRVEQKYNAKRRPHFTARTNLIKKIPNFWITVFLNHPQIQMLLNEDDEEVLQYMAYVEVEEFEDIKSGYKIKFGFEDNPYFTNQEICKEFILNDNGEQMSRSTTIKWKQGMDLTQRFKENSKGRKRDHPPSSFFCWFTDLMDNSDELGELIKDDIWPNPLQYYMEDDDDEEIEGEDEDEEDDDDDDGEDEEEGDEEGREHVED</sequence>
<dbReference type="OMA" id="WPVALMN"/>
<dbReference type="GO" id="GO:0042393">
    <property type="term" value="F:histone binding"/>
    <property type="evidence" value="ECO:0000318"/>
    <property type="project" value="GO_Central"/>
</dbReference>
<evidence type="ECO:0000256" key="3">
    <source>
        <dbReference type="SAM" id="Coils"/>
    </source>
</evidence>
<dbReference type="HOGENOM" id="CLU_051687_4_0_1"/>
<evidence type="ECO:0000256" key="4">
    <source>
        <dbReference type="SAM" id="MobiDB-lite"/>
    </source>
</evidence>
<dbReference type="InterPro" id="IPR037231">
    <property type="entry name" value="NAP-like_sf"/>
</dbReference>
<dbReference type="FunFam" id="3.30.1120.90:FF:000002">
    <property type="entry name" value="Testis-specific Y-encoded-like protein 2"/>
    <property type="match status" value="1"/>
</dbReference>
<evidence type="ECO:0008006" key="7">
    <source>
        <dbReference type="Google" id="ProtNLM"/>
    </source>
</evidence>
<comment type="similarity">
    <text evidence="1 2">Belongs to the nucleosome assembly protein (NAP) family.</text>
</comment>
<dbReference type="AlphaFoldDB" id="A7RW70"/>
<name>A7RW70_NEMVE</name>
<dbReference type="GO" id="GO:0006334">
    <property type="term" value="P:nucleosome assembly"/>
    <property type="evidence" value="ECO:0007669"/>
    <property type="project" value="InterPro"/>
</dbReference>
<dbReference type="eggNOG" id="KOG1508">
    <property type="taxonomic scope" value="Eukaryota"/>
</dbReference>
<feature type="coiled-coil region" evidence="3">
    <location>
        <begin position="27"/>
        <end position="54"/>
    </location>
</feature>
<feature type="region of interest" description="Disordered" evidence="4">
    <location>
        <begin position="210"/>
        <end position="255"/>
    </location>
</feature>
<dbReference type="Pfam" id="PF00956">
    <property type="entry name" value="NAP"/>
    <property type="match status" value="1"/>
</dbReference>
<evidence type="ECO:0000313" key="6">
    <source>
        <dbReference type="Proteomes" id="UP000001593"/>
    </source>
</evidence>
<proteinExistence type="inferred from homology"/>
<dbReference type="PhylomeDB" id="A7RW70"/>
<dbReference type="GO" id="GO:0003682">
    <property type="term" value="F:chromatin binding"/>
    <property type="evidence" value="ECO:0000318"/>
    <property type="project" value="GO_Central"/>
</dbReference>
<dbReference type="GO" id="GO:0000785">
    <property type="term" value="C:chromatin"/>
    <property type="evidence" value="ECO:0000318"/>
    <property type="project" value="GO_Central"/>
</dbReference>
<dbReference type="STRING" id="45351.A7RW70"/>
<evidence type="ECO:0000256" key="1">
    <source>
        <dbReference type="ARBA" id="ARBA00009947"/>
    </source>
</evidence>
<dbReference type="InterPro" id="IPR002164">
    <property type="entry name" value="NAP_family"/>
</dbReference>
<evidence type="ECO:0000256" key="2">
    <source>
        <dbReference type="RuleBase" id="RU003876"/>
    </source>
</evidence>
<keyword evidence="3" id="KW-0175">Coiled coil</keyword>
<dbReference type="InParanoid" id="A7RW70"/>
<organism evidence="5 6">
    <name type="scientific">Nematostella vectensis</name>
    <name type="common">Starlet sea anemone</name>
    <dbReference type="NCBI Taxonomy" id="45351"/>
    <lineage>
        <taxon>Eukaryota</taxon>
        <taxon>Metazoa</taxon>
        <taxon>Cnidaria</taxon>
        <taxon>Anthozoa</taxon>
        <taxon>Hexacorallia</taxon>
        <taxon>Actiniaria</taxon>
        <taxon>Edwardsiidae</taxon>
        <taxon>Nematostella</taxon>
    </lineage>
</organism>
<dbReference type="Proteomes" id="UP000001593">
    <property type="component" value="Unassembled WGS sequence"/>
</dbReference>
<keyword evidence="6" id="KW-1185">Reference proteome</keyword>
<dbReference type="SUPFAM" id="SSF143113">
    <property type="entry name" value="NAP-like"/>
    <property type="match status" value="1"/>
</dbReference>
<dbReference type="PANTHER" id="PTHR11875">
    <property type="entry name" value="TESTIS-SPECIFIC Y-ENCODED PROTEIN"/>
    <property type="match status" value="1"/>
</dbReference>
<dbReference type="Gene3D" id="3.30.1120.90">
    <property type="entry name" value="Nucleosome assembly protein"/>
    <property type="match status" value="1"/>
</dbReference>
<accession>A7RW70</accession>
<evidence type="ECO:0000313" key="5">
    <source>
        <dbReference type="EMBL" id="EDO44259.1"/>
    </source>
</evidence>
<dbReference type="EMBL" id="DS469546">
    <property type="protein sequence ID" value="EDO44259.1"/>
    <property type="molecule type" value="Genomic_DNA"/>
</dbReference>